<dbReference type="RefSeq" id="XP_008078288.1">
    <property type="nucleotide sequence ID" value="XM_008080097.1"/>
</dbReference>
<dbReference type="STRING" id="1116229.S3E7Q5"/>
<dbReference type="KEGG" id="glz:GLAREA_10047"/>
<dbReference type="HOGENOM" id="CLU_685201_0_0_1"/>
<proteinExistence type="predicted"/>
<evidence type="ECO:0000313" key="2">
    <source>
        <dbReference type="EMBL" id="EPE34353.1"/>
    </source>
</evidence>
<dbReference type="GeneID" id="19469094"/>
<dbReference type="EMBL" id="KE145356">
    <property type="protein sequence ID" value="EPE34353.1"/>
    <property type="molecule type" value="Genomic_DNA"/>
</dbReference>
<evidence type="ECO:0000313" key="3">
    <source>
        <dbReference type="Proteomes" id="UP000016922"/>
    </source>
</evidence>
<organism evidence="2 3">
    <name type="scientific">Glarea lozoyensis (strain ATCC 20868 / MF5171)</name>
    <dbReference type="NCBI Taxonomy" id="1116229"/>
    <lineage>
        <taxon>Eukaryota</taxon>
        <taxon>Fungi</taxon>
        <taxon>Dikarya</taxon>
        <taxon>Ascomycota</taxon>
        <taxon>Pezizomycotina</taxon>
        <taxon>Leotiomycetes</taxon>
        <taxon>Helotiales</taxon>
        <taxon>Helotiaceae</taxon>
        <taxon>Glarea</taxon>
    </lineage>
</organism>
<dbReference type="PANTHER" id="PTHR24148:SF64">
    <property type="entry name" value="HETEROKARYON INCOMPATIBILITY DOMAIN-CONTAINING PROTEIN"/>
    <property type="match status" value="1"/>
</dbReference>
<gene>
    <name evidence="2" type="ORF">GLAREA_10047</name>
</gene>
<reference evidence="2 3" key="1">
    <citation type="journal article" date="2013" name="BMC Genomics">
        <title>Genomics-driven discovery of the pneumocandin biosynthetic gene cluster in the fungus Glarea lozoyensis.</title>
        <authorList>
            <person name="Chen L."/>
            <person name="Yue Q."/>
            <person name="Zhang X."/>
            <person name="Xiang M."/>
            <person name="Wang C."/>
            <person name="Li S."/>
            <person name="Che Y."/>
            <person name="Ortiz-Lopez F.J."/>
            <person name="Bills G.F."/>
            <person name="Liu X."/>
            <person name="An Z."/>
        </authorList>
    </citation>
    <scope>NUCLEOTIDE SEQUENCE [LARGE SCALE GENOMIC DNA]</scope>
    <source>
        <strain evidence="3">ATCC 20868 / MF5171</strain>
    </source>
</reference>
<dbReference type="InterPro" id="IPR010730">
    <property type="entry name" value="HET"/>
</dbReference>
<dbReference type="InterPro" id="IPR052895">
    <property type="entry name" value="HetReg/Transcr_Mod"/>
</dbReference>
<evidence type="ECO:0000259" key="1">
    <source>
        <dbReference type="Pfam" id="PF06985"/>
    </source>
</evidence>
<dbReference type="OrthoDB" id="5571888at2759"/>
<sequence>MITVDINTIGDINSTNTLLDAEGYTALSYGWGSAQPSYEVFIAAQNDANEFSLLVQQQVHEFLSHFRSPIKAQYLWIDSICISQGDKSERQIQIQDMHQIYSECRIVAVWLGAESNKEEVKIFQELASSSNHDVSRQTLTRMPPDARTIVHESSFQEILIAPRVQLCMGNQRMTFDFKQTLPHLGLQESNILTSTGSKARDTFPDASSVGSIYVAASGDSRSIFSDESRETFSTHTSTIGHSKELVLSELVHFFALDKELVNTYRLLTGPEAFGPLQQMIRNLLKHFALELLVELETVLKDIPSFILEQRHRLSRRVCELLQPHHASISQDFLEQDVDKNDILNSYFRSMLDARESKNRFVEYISSDSSDSEMEEFPKSNLTKRIKDRLLRTQAMKKLSKRS</sequence>
<dbReference type="Pfam" id="PF06985">
    <property type="entry name" value="HET"/>
    <property type="match status" value="1"/>
</dbReference>
<dbReference type="PANTHER" id="PTHR24148">
    <property type="entry name" value="ANKYRIN REPEAT DOMAIN-CONTAINING PROTEIN 39 HOMOLOG-RELATED"/>
    <property type="match status" value="1"/>
</dbReference>
<keyword evidence="3" id="KW-1185">Reference proteome</keyword>
<accession>S3E7Q5</accession>
<protein>
    <recommendedName>
        <fullName evidence="1">Heterokaryon incompatibility domain-containing protein</fullName>
    </recommendedName>
</protein>
<feature type="domain" description="Heterokaryon incompatibility" evidence="1">
    <location>
        <begin position="24"/>
        <end position="136"/>
    </location>
</feature>
<dbReference type="Proteomes" id="UP000016922">
    <property type="component" value="Unassembled WGS sequence"/>
</dbReference>
<name>S3E7Q5_GLAL2</name>
<dbReference type="AlphaFoldDB" id="S3E7Q5"/>